<organism evidence="2 3">
    <name type="scientific">Suillus discolor</name>
    <dbReference type="NCBI Taxonomy" id="1912936"/>
    <lineage>
        <taxon>Eukaryota</taxon>
        <taxon>Fungi</taxon>
        <taxon>Dikarya</taxon>
        <taxon>Basidiomycota</taxon>
        <taxon>Agaricomycotina</taxon>
        <taxon>Agaricomycetes</taxon>
        <taxon>Agaricomycetidae</taxon>
        <taxon>Boletales</taxon>
        <taxon>Suillineae</taxon>
        <taxon>Suillaceae</taxon>
        <taxon>Suillus</taxon>
    </lineage>
</organism>
<dbReference type="AlphaFoldDB" id="A0A9P7FD32"/>
<feature type="chain" id="PRO_5040243012" evidence="1">
    <location>
        <begin position="23"/>
        <end position="79"/>
    </location>
</feature>
<accession>A0A9P7FD32</accession>
<keyword evidence="1" id="KW-0732">Signal</keyword>
<evidence type="ECO:0000256" key="1">
    <source>
        <dbReference type="SAM" id="SignalP"/>
    </source>
</evidence>
<dbReference type="GeneID" id="64698833"/>
<proteinExistence type="predicted"/>
<feature type="signal peptide" evidence="1">
    <location>
        <begin position="1"/>
        <end position="22"/>
    </location>
</feature>
<keyword evidence="3" id="KW-1185">Reference proteome</keyword>
<name>A0A9P7FD32_9AGAM</name>
<protein>
    <submittedName>
        <fullName evidence="2">Uncharacterized protein</fullName>
    </submittedName>
</protein>
<dbReference type="Proteomes" id="UP000823399">
    <property type="component" value="Unassembled WGS sequence"/>
</dbReference>
<dbReference type="RefSeq" id="XP_041295462.1">
    <property type="nucleotide sequence ID" value="XM_041436574.1"/>
</dbReference>
<dbReference type="EMBL" id="JABBWM010000014">
    <property type="protein sequence ID" value="KAG2112663.1"/>
    <property type="molecule type" value="Genomic_DNA"/>
</dbReference>
<sequence>MAKHNSIIVLFLRPLKVATTSAHGHFIPIPSSADNLYKALNPPSLTPNFAPQTTHLLYSCYGHFSIHRRAISSNDKSGE</sequence>
<evidence type="ECO:0000313" key="2">
    <source>
        <dbReference type="EMBL" id="KAG2112663.1"/>
    </source>
</evidence>
<gene>
    <name evidence="2" type="ORF">F5147DRAFT_683842</name>
</gene>
<evidence type="ECO:0000313" key="3">
    <source>
        <dbReference type="Proteomes" id="UP000823399"/>
    </source>
</evidence>
<reference evidence="2" key="1">
    <citation type="journal article" date="2020" name="New Phytol.">
        <title>Comparative genomics reveals dynamic genome evolution in host specialist ectomycorrhizal fungi.</title>
        <authorList>
            <person name="Lofgren L.A."/>
            <person name="Nguyen N.H."/>
            <person name="Vilgalys R."/>
            <person name="Ruytinx J."/>
            <person name="Liao H.L."/>
            <person name="Branco S."/>
            <person name="Kuo A."/>
            <person name="LaButti K."/>
            <person name="Lipzen A."/>
            <person name="Andreopoulos W."/>
            <person name="Pangilinan J."/>
            <person name="Riley R."/>
            <person name="Hundley H."/>
            <person name="Na H."/>
            <person name="Barry K."/>
            <person name="Grigoriev I.V."/>
            <person name="Stajich J.E."/>
            <person name="Kennedy P.G."/>
        </authorList>
    </citation>
    <scope>NUCLEOTIDE SEQUENCE</scope>
    <source>
        <strain evidence="2">FC423</strain>
    </source>
</reference>
<comment type="caution">
    <text evidence="2">The sequence shown here is derived from an EMBL/GenBank/DDBJ whole genome shotgun (WGS) entry which is preliminary data.</text>
</comment>